<evidence type="ECO:0000313" key="3">
    <source>
        <dbReference type="Proteomes" id="UP001266305"/>
    </source>
</evidence>
<feature type="compositionally biased region" description="Polar residues" evidence="1">
    <location>
        <begin position="44"/>
        <end position="57"/>
    </location>
</feature>
<proteinExistence type="predicted"/>
<feature type="compositionally biased region" description="Polar residues" evidence="1">
    <location>
        <begin position="1"/>
        <end position="14"/>
    </location>
</feature>
<evidence type="ECO:0000313" key="2">
    <source>
        <dbReference type="EMBL" id="KAK2120700.1"/>
    </source>
</evidence>
<feature type="compositionally biased region" description="Basic and acidic residues" evidence="1">
    <location>
        <begin position="113"/>
        <end position="122"/>
    </location>
</feature>
<keyword evidence="3" id="KW-1185">Reference proteome</keyword>
<organism evidence="2 3">
    <name type="scientific">Saguinus oedipus</name>
    <name type="common">Cotton-top tamarin</name>
    <name type="synonym">Oedipomidas oedipus</name>
    <dbReference type="NCBI Taxonomy" id="9490"/>
    <lineage>
        <taxon>Eukaryota</taxon>
        <taxon>Metazoa</taxon>
        <taxon>Chordata</taxon>
        <taxon>Craniata</taxon>
        <taxon>Vertebrata</taxon>
        <taxon>Euteleostomi</taxon>
        <taxon>Mammalia</taxon>
        <taxon>Eutheria</taxon>
        <taxon>Euarchontoglires</taxon>
        <taxon>Primates</taxon>
        <taxon>Haplorrhini</taxon>
        <taxon>Platyrrhini</taxon>
        <taxon>Cebidae</taxon>
        <taxon>Callitrichinae</taxon>
        <taxon>Saguinus</taxon>
    </lineage>
</organism>
<name>A0ABQ9WGT4_SAGOE</name>
<dbReference type="Proteomes" id="UP001266305">
    <property type="component" value="Unassembled WGS sequence"/>
</dbReference>
<gene>
    <name evidence="2" type="ORF">P7K49_002086</name>
</gene>
<dbReference type="EMBL" id="JASSZA010000001">
    <property type="protein sequence ID" value="KAK2120700.1"/>
    <property type="molecule type" value="Genomic_DNA"/>
</dbReference>
<evidence type="ECO:0000256" key="1">
    <source>
        <dbReference type="SAM" id="MobiDB-lite"/>
    </source>
</evidence>
<accession>A0ABQ9WGT4</accession>
<feature type="region of interest" description="Disordered" evidence="1">
    <location>
        <begin position="142"/>
        <end position="167"/>
    </location>
</feature>
<feature type="region of interest" description="Disordered" evidence="1">
    <location>
        <begin position="1"/>
        <end position="125"/>
    </location>
</feature>
<comment type="caution">
    <text evidence="2">The sequence shown here is derived from an EMBL/GenBank/DDBJ whole genome shotgun (WGS) entry which is preliminary data.</text>
</comment>
<sequence>MRAQTAAPTRSLRSSAGGGNVDAGQEHPSASPAAGSLWTPERPLSTNGTTKPENRASSAGLRGRDQDGNGRTRRGIGAWPTSGTWSPRVLLGGRRRPGSARWPGRPPLLGPLRSERPAEDASGKLQDAGLALSVAVDQLPVPLGARDRAVARQPARRRSRPSAARSS</sequence>
<reference evidence="2 3" key="1">
    <citation type="submission" date="2023-05" db="EMBL/GenBank/DDBJ databases">
        <title>B98-5 Cell Line De Novo Hybrid Assembly: An Optical Mapping Approach.</title>
        <authorList>
            <person name="Kananen K."/>
            <person name="Auerbach J.A."/>
            <person name="Kautto E."/>
            <person name="Blachly J.S."/>
        </authorList>
    </citation>
    <scope>NUCLEOTIDE SEQUENCE [LARGE SCALE GENOMIC DNA]</scope>
    <source>
        <strain evidence="2">B95-8</strain>
        <tissue evidence="2">Cell line</tissue>
    </source>
</reference>
<protein>
    <submittedName>
        <fullName evidence="2">Uncharacterized protein</fullName>
    </submittedName>
</protein>